<gene>
    <name evidence="12" type="ORF">DGAL_LOCUS8013</name>
</gene>
<dbReference type="PANTHER" id="PTHR24291:SF189">
    <property type="entry name" value="CYTOCHROME P450 4C3-RELATED"/>
    <property type="match status" value="1"/>
</dbReference>
<evidence type="ECO:0000256" key="9">
    <source>
        <dbReference type="PIRSR" id="PIRSR602401-1"/>
    </source>
</evidence>
<keyword evidence="8 11" id="KW-0472">Membrane</keyword>
<sequence length="537" mass="61852">MVMSTRVLQLALGWITAPNSVTLFTLMALFFSVVLVAFINRMKFVKRVNNIPGLPGGITILGNASTFLVPPEEILNRLTGYVAALKSSSPVLRSWAGPFPFFLLFTAESFEVILSSSKLIDKSRDYNYLEPWLNTGLLTSTGSKWFSRRKMLTPTFHFKILEDFVQVFNEQSQILIEQLHDALKVENELDIYPFITRCTLDIICDTAMGCNIEAQAKRDSEYVKAVYMMSEIVAARQSRPWIQPNFLFQMSEYSTKQRKVLGVLHGFTDDVIRRRKMERKQQNHDHATENIEHHQFVQKEDDSFVPKKKRLALLDLLLDVSVDGEVLSDLDIREEVDTFMFEGHDTTTAAINWSLLLIGSHPDVQDRINEELDRVFGNSDRPATMTDLNHLKYLECCIKEALRLYPSVPVIGRKLNEDTVIHGYTLPANTTVGLMTYILHRDPKHFPDPELYQPERFFENNSRGRHPYAYVPFSAGPRNCIGQKFALMEEKIILSSIFRNYHVKALDKREELILLIELILRPRDGIRLRLTPKQKSY</sequence>
<dbReference type="GO" id="GO:0020037">
    <property type="term" value="F:heme binding"/>
    <property type="evidence" value="ECO:0007669"/>
    <property type="project" value="InterPro"/>
</dbReference>
<feature type="binding site" description="axial binding residue" evidence="9">
    <location>
        <position position="480"/>
    </location>
    <ligand>
        <name>heme</name>
        <dbReference type="ChEBI" id="CHEBI:30413"/>
    </ligand>
    <ligandPart>
        <name>Fe</name>
        <dbReference type="ChEBI" id="CHEBI:18248"/>
    </ligandPart>
</feature>
<evidence type="ECO:0000256" key="2">
    <source>
        <dbReference type="ARBA" id="ARBA00004586"/>
    </source>
</evidence>
<dbReference type="Pfam" id="PF00067">
    <property type="entry name" value="p450"/>
    <property type="match status" value="1"/>
</dbReference>
<dbReference type="InterPro" id="IPR002401">
    <property type="entry name" value="Cyt_P450_E_grp-I"/>
</dbReference>
<dbReference type="PRINTS" id="PR00385">
    <property type="entry name" value="P450"/>
</dbReference>
<keyword evidence="11" id="KW-0812">Transmembrane</keyword>
<keyword evidence="11" id="KW-1133">Transmembrane helix</keyword>
<comment type="similarity">
    <text evidence="3 10">Belongs to the cytochrome P450 family.</text>
</comment>
<dbReference type="InterPro" id="IPR001128">
    <property type="entry name" value="Cyt_P450"/>
</dbReference>
<dbReference type="GO" id="GO:0016705">
    <property type="term" value="F:oxidoreductase activity, acting on paired donors, with incorporation or reduction of molecular oxygen"/>
    <property type="evidence" value="ECO:0007669"/>
    <property type="project" value="InterPro"/>
</dbReference>
<name>A0A8J2WJU7_9CRUS</name>
<protein>
    <recommendedName>
        <fullName evidence="14">Cytochrome P450</fullName>
    </recommendedName>
</protein>
<evidence type="ECO:0000256" key="1">
    <source>
        <dbReference type="ARBA" id="ARBA00001971"/>
    </source>
</evidence>
<keyword evidence="10" id="KW-0560">Oxidoreductase</keyword>
<dbReference type="PANTHER" id="PTHR24291">
    <property type="entry name" value="CYTOCHROME P450 FAMILY 4"/>
    <property type="match status" value="1"/>
</dbReference>
<dbReference type="OrthoDB" id="1470350at2759"/>
<feature type="transmembrane region" description="Helical" evidence="11">
    <location>
        <begin position="51"/>
        <end position="69"/>
    </location>
</feature>
<evidence type="ECO:0000256" key="5">
    <source>
        <dbReference type="ARBA" id="ARBA00022824"/>
    </source>
</evidence>
<evidence type="ECO:0008006" key="14">
    <source>
        <dbReference type="Google" id="ProtNLM"/>
    </source>
</evidence>
<dbReference type="Proteomes" id="UP000789390">
    <property type="component" value="Unassembled WGS sequence"/>
</dbReference>
<dbReference type="PROSITE" id="PS00086">
    <property type="entry name" value="CYTOCHROME_P450"/>
    <property type="match status" value="1"/>
</dbReference>
<comment type="cofactor">
    <cofactor evidence="1 9">
        <name>heme</name>
        <dbReference type="ChEBI" id="CHEBI:30413"/>
    </cofactor>
</comment>
<dbReference type="PRINTS" id="PR00463">
    <property type="entry name" value="EP450I"/>
</dbReference>
<reference evidence="12" key="1">
    <citation type="submission" date="2021-11" db="EMBL/GenBank/DDBJ databases">
        <authorList>
            <person name="Schell T."/>
        </authorList>
    </citation>
    <scope>NUCLEOTIDE SEQUENCE</scope>
    <source>
        <strain evidence="12">M5</strain>
    </source>
</reference>
<dbReference type="GO" id="GO:0005789">
    <property type="term" value="C:endoplasmic reticulum membrane"/>
    <property type="evidence" value="ECO:0007669"/>
    <property type="project" value="UniProtKB-SubCell"/>
</dbReference>
<comment type="subcellular location">
    <subcellularLocation>
        <location evidence="2">Endoplasmic reticulum membrane</location>
    </subcellularLocation>
</comment>
<dbReference type="AlphaFoldDB" id="A0A8J2WJU7"/>
<dbReference type="GO" id="GO:0004497">
    <property type="term" value="F:monooxygenase activity"/>
    <property type="evidence" value="ECO:0007669"/>
    <property type="project" value="UniProtKB-KW"/>
</dbReference>
<accession>A0A8J2WJU7</accession>
<keyword evidence="13" id="KW-1185">Reference proteome</keyword>
<evidence type="ECO:0000256" key="6">
    <source>
        <dbReference type="ARBA" id="ARBA00023004"/>
    </source>
</evidence>
<evidence type="ECO:0000256" key="3">
    <source>
        <dbReference type="ARBA" id="ARBA00010617"/>
    </source>
</evidence>
<keyword evidence="6 9" id="KW-0408">Iron</keyword>
<evidence type="ECO:0000256" key="7">
    <source>
        <dbReference type="ARBA" id="ARBA00023033"/>
    </source>
</evidence>
<dbReference type="InterPro" id="IPR050196">
    <property type="entry name" value="Cytochrome_P450_Monoox"/>
</dbReference>
<comment type="caution">
    <text evidence="12">The sequence shown here is derived from an EMBL/GenBank/DDBJ whole genome shotgun (WGS) entry which is preliminary data.</text>
</comment>
<dbReference type="Gene3D" id="1.10.630.10">
    <property type="entry name" value="Cytochrome P450"/>
    <property type="match status" value="1"/>
</dbReference>
<organism evidence="12 13">
    <name type="scientific">Daphnia galeata</name>
    <dbReference type="NCBI Taxonomy" id="27404"/>
    <lineage>
        <taxon>Eukaryota</taxon>
        <taxon>Metazoa</taxon>
        <taxon>Ecdysozoa</taxon>
        <taxon>Arthropoda</taxon>
        <taxon>Crustacea</taxon>
        <taxon>Branchiopoda</taxon>
        <taxon>Diplostraca</taxon>
        <taxon>Cladocera</taxon>
        <taxon>Anomopoda</taxon>
        <taxon>Daphniidae</taxon>
        <taxon>Daphnia</taxon>
    </lineage>
</organism>
<evidence type="ECO:0000256" key="11">
    <source>
        <dbReference type="SAM" id="Phobius"/>
    </source>
</evidence>
<evidence type="ECO:0000256" key="4">
    <source>
        <dbReference type="ARBA" id="ARBA00022617"/>
    </source>
</evidence>
<keyword evidence="4 9" id="KW-0349">Heme</keyword>
<evidence type="ECO:0000256" key="8">
    <source>
        <dbReference type="ARBA" id="ARBA00023136"/>
    </source>
</evidence>
<proteinExistence type="inferred from homology"/>
<evidence type="ECO:0000313" key="12">
    <source>
        <dbReference type="EMBL" id="CAH0105057.1"/>
    </source>
</evidence>
<feature type="transmembrane region" description="Helical" evidence="11">
    <location>
        <begin position="20"/>
        <end position="39"/>
    </location>
</feature>
<dbReference type="GO" id="GO:0005506">
    <property type="term" value="F:iron ion binding"/>
    <property type="evidence" value="ECO:0007669"/>
    <property type="project" value="InterPro"/>
</dbReference>
<dbReference type="SUPFAM" id="SSF48264">
    <property type="entry name" value="Cytochrome P450"/>
    <property type="match status" value="1"/>
</dbReference>
<dbReference type="InterPro" id="IPR036396">
    <property type="entry name" value="Cyt_P450_sf"/>
</dbReference>
<dbReference type="EMBL" id="CAKKLH010000168">
    <property type="protein sequence ID" value="CAH0105057.1"/>
    <property type="molecule type" value="Genomic_DNA"/>
</dbReference>
<evidence type="ECO:0000256" key="10">
    <source>
        <dbReference type="RuleBase" id="RU000461"/>
    </source>
</evidence>
<dbReference type="InterPro" id="IPR017972">
    <property type="entry name" value="Cyt_P450_CS"/>
</dbReference>
<keyword evidence="9 10" id="KW-0479">Metal-binding</keyword>
<evidence type="ECO:0000313" key="13">
    <source>
        <dbReference type="Proteomes" id="UP000789390"/>
    </source>
</evidence>
<keyword evidence="7 10" id="KW-0503">Monooxygenase</keyword>
<keyword evidence="5" id="KW-0256">Endoplasmic reticulum</keyword>